<evidence type="ECO:0000256" key="2">
    <source>
        <dbReference type="ARBA" id="ARBA00022679"/>
    </source>
</evidence>
<dbReference type="OrthoDB" id="9790710at2"/>
<dbReference type="GO" id="GO:1901137">
    <property type="term" value="P:carbohydrate derivative biosynthetic process"/>
    <property type="evidence" value="ECO:0007669"/>
    <property type="project" value="UniProtKB-ARBA"/>
</dbReference>
<dbReference type="PANTHER" id="PTHR45947:SF3">
    <property type="entry name" value="SULFOQUINOVOSYL TRANSFERASE SQD2"/>
    <property type="match status" value="1"/>
</dbReference>
<dbReference type="EMBL" id="QGTX01000001">
    <property type="protein sequence ID" value="PWW21379.1"/>
    <property type="molecule type" value="Genomic_DNA"/>
</dbReference>
<evidence type="ECO:0000313" key="5">
    <source>
        <dbReference type="Proteomes" id="UP000246661"/>
    </source>
</evidence>
<dbReference type="Pfam" id="PF13692">
    <property type="entry name" value="Glyco_trans_1_4"/>
    <property type="match status" value="1"/>
</dbReference>
<protein>
    <submittedName>
        <fullName evidence="4">Glycosyltransferase involved in cell wall biosynthesis</fullName>
    </submittedName>
</protein>
<dbReference type="SUPFAM" id="SSF53756">
    <property type="entry name" value="UDP-Glycosyltransferase/glycogen phosphorylase"/>
    <property type="match status" value="1"/>
</dbReference>
<keyword evidence="5" id="KW-1185">Reference proteome</keyword>
<reference evidence="5" key="1">
    <citation type="submission" date="2018-05" db="EMBL/GenBank/DDBJ databases">
        <authorList>
            <person name="Klenk H.-P."/>
            <person name="Huntemann M."/>
            <person name="Clum A."/>
            <person name="Pillay M."/>
            <person name="Palaniappan K."/>
            <person name="Varghese N."/>
            <person name="Mikhailova N."/>
            <person name="Stamatis D."/>
            <person name="Reddy T."/>
            <person name="Daum C."/>
            <person name="Shapiro N."/>
            <person name="Ivanova N."/>
            <person name="Kyrpides N."/>
            <person name="Woyke T."/>
        </authorList>
    </citation>
    <scope>NUCLEOTIDE SEQUENCE [LARGE SCALE GENOMIC DNA]</scope>
    <source>
        <strain evidence="5">DSM 45417</strain>
    </source>
</reference>
<keyword evidence="2 4" id="KW-0808">Transferase</keyword>
<keyword evidence="1" id="KW-0328">Glycosyltransferase</keyword>
<sequence length="502" mass="55426">MASKPHRGGLMRTRVQRSLLFLQRHRPPMPRAVRVCVAPYFRRLIGVQPPVVVDVDWSAPLLGHPSPASGREADHVWHSYPLHPPTDPGNWGRSERGTHRRPAVRCLLAAGSLDVGGMEEVVAFLARRLPAEGVEVAVLHASPSGSQAGRLARALSAEGILVLDASCAEVREGVRRWQPDVVSGHGAAPWVLDLANDLDVPYVDTLHGMHDLFRTDWAAERQRGHRIAAVVTVSELIKSQYLRGNPVMDSASVVTIPNAVDDRQHRPVDRELARATLGLDREFLWVSLGRFSMQKNAYALVRVFLEVAKAHPEAHLLVAGRPDDRAYAEQVVSLRDRSAHRRQVHLRDHCPRPAVVLAAADAFVLDSFFEGWSLASMEALYAGLPVVMSDVGGGREQLGEDGRRGHLVANPAGRAEDVSWERMSDLRYARQHNEAELSCAMAQVMAERDRWAEARGQLRAESIARFDPQRCVQAHAELLRAVTERSSSRLGGAAAHTGMRRS</sequence>
<comment type="caution">
    <text evidence="4">The sequence shown here is derived from an EMBL/GenBank/DDBJ whole genome shotgun (WGS) entry which is preliminary data.</text>
</comment>
<proteinExistence type="predicted"/>
<dbReference type="AlphaFoldDB" id="A0A317QEG1"/>
<gene>
    <name evidence="4" type="ORF">JD79_00508</name>
</gene>
<evidence type="ECO:0000259" key="3">
    <source>
        <dbReference type="Pfam" id="PF13439"/>
    </source>
</evidence>
<dbReference type="InterPro" id="IPR050194">
    <property type="entry name" value="Glycosyltransferase_grp1"/>
</dbReference>
<feature type="domain" description="Glycosyltransferase subfamily 4-like N-terminal" evidence="3">
    <location>
        <begin position="115"/>
        <end position="262"/>
    </location>
</feature>
<dbReference type="Gene3D" id="3.40.50.2000">
    <property type="entry name" value="Glycogen Phosphorylase B"/>
    <property type="match status" value="2"/>
</dbReference>
<accession>A0A317QEG1</accession>
<dbReference type="Pfam" id="PF13439">
    <property type="entry name" value="Glyco_transf_4"/>
    <property type="match status" value="1"/>
</dbReference>
<dbReference type="GO" id="GO:0016758">
    <property type="term" value="F:hexosyltransferase activity"/>
    <property type="evidence" value="ECO:0007669"/>
    <property type="project" value="TreeGrafter"/>
</dbReference>
<organism evidence="4 5">
    <name type="scientific">Geodermatophilus normandii</name>
    <dbReference type="NCBI Taxonomy" id="1137989"/>
    <lineage>
        <taxon>Bacteria</taxon>
        <taxon>Bacillati</taxon>
        <taxon>Actinomycetota</taxon>
        <taxon>Actinomycetes</taxon>
        <taxon>Geodermatophilales</taxon>
        <taxon>Geodermatophilaceae</taxon>
        <taxon>Geodermatophilus</taxon>
    </lineage>
</organism>
<dbReference type="CDD" id="cd03801">
    <property type="entry name" value="GT4_PimA-like"/>
    <property type="match status" value="1"/>
</dbReference>
<dbReference type="PANTHER" id="PTHR45947">
    <property type="entry name" value="SULFOQUINOVOSYL TRANSFERASE SQD2"/>
    <property type="match status" value="1"/>
</dbReference>
<dbReference type="Proteomes" id="UP000246661">
    <property type="component" value="Unassembled WGS sequence"/>
</dbReference>
<name>A0A317QEG1_9ACTN</name>
<dbReference type="InterPro" id="IPR028098">
    <property type="entry name" value="Glyco_trans_4-like_N"/>
</dbReference>
<evidence type="ECO:0000256" key="1">
    <source>
        <dbReference type="ARBA" id="ARBA00022676"/>
    </source>
</evidence>
<evidence type="ECO:0000313" key="4">
    <source>
        <dbReference type="EMBL" id="PWW21379.1"/>
    </source>
</evidence>